<sequence>MWNDLNITDSGIQLQALMLGTKSSNCCLCSLTAVHLHKLYSLTSRTLLTSYNLVSKSKCTIKDYIEVTSHSETELISKREENQAFVRSLFHVH</sequence>
<proteinExistence type="predicted"/>
<protein>
    <submittedName>
        <fullName evidence="1">Uncharacterized protein</fullName>
    </submittedName>
</protein>
<evidence type="ECO:0000313" key="1">
    <source>
        <dbReference type="EMBL" id="JAP76688.1"/>
    </source>
</evidence>
<accession>A0A131YDQ8</accession>
<organism evidence="1">
    <name type="scientific">Rhipicephalus appendiculatus</name>
    <name type="common">Brown ear tick</name>
    <dbReference type="NCBI Taxonomy" id="34631"/>
    <lineage>
        <taxon>Eukaryota</taxon>
        <taxon>Metazoa</taxon>
        <taxon>Ecdysozoa</taxon>
        <taxon>Arthropoda</taxon>
        <taxon>Chelicerata</taxon>
        <taxon>Arachnida</taxon>
        <taxon>Acari</taxon>
        <taxon>Parasitiformes</taxon>
        <taxon>Ixodida</taxon>
        <taxon>Ixodoidea</taxon>
        <taxon>Ixodidae</taxon>
        <taxon>Rhipicephalinae</taxon>
        <taxon>Rhipicephalus</taxon>
        <taxon>Rhipicephalus</taxon>
    </lineage>
</organism>
<dbReference type="AlphaFoldDB" id="A0A131YDQ8"/>
<name>A0A131YDQ8_RHIAP</name>
<reference evidence="1" key="1">
    <citation type="journal article" date="2016" name="Ticks Tick Borne Dis.">
        <title>De novo assembly and annotation of the salivary gland transcriptome of Rhipicephalus appendiculatus male and female ticks during blood feeding.</title>
        <authorList>
            <person name="de Castro M.H."/>
            <person name="de Klerk D."/>
            <person name="Pienaar R."/>
            <person name="Latif A.A."/>
            <person name="Rees D.J."/>
            <person name="Mans B.J."/>
        </authorList>
    </citation>
    <scope>NUCLEOTIDE SEQUENCE</scope>
    <source>
        <tissue evidence="1">Salivary glands</tissue>
    </source>
</reference>
<dbReference type="EMBL" id="GEDV01011869">
    <property type="protein sequence ID" value="JAP76688.1"/>
    <property type="molecule type" value="Transcribed_RNA"/>
</dbReference>